<name>A0A9Q9ASD2_9PEZI</name>
<sequence length="72" mass="7990">MIATAPKIVFCFAGQGYVPLKAARDLYRTCTVFKTAIDKVDSNITSSAKQKLVELTSIPLKEYFREAEMCPA</sequence>
<protein>
    <submittedName>
        <fullName evidence="1">Acyl transferase domain superfamily, Acyl transferase/acyl hydrolase/lysophospholipase</fullName>
    </submittedName>
</protein>
<proteinExistence type="predicted"/>
<dbReference type="Proteomes" id="UP001056384">
    <property type="component" value="Chromosome 6"/>
</dbReference>
<evidence type="ECO:0000313" key="1">
    <source>
        <dbReference type="EMBL" id="USW54230.1"/>
    </source>
</evidence>
<keyword evidence="2" id="KW-1185">Reference proteome</keyword>
<keyword evidence="1" id="KW-0808">Transferase</keyword>
<dbReference type="GO" id="GO:0016740">
    <property type="term" value="F:transferase activity"/>
    <property type="evidence" value="ECO:0007669"/>
    <property type="project" value="UniProtKB-KW"/>
</dbReference>
<reference evidence="1" key="1">
    <citation type="submission" date="2022-06" db="EMBL/GenBank/DDBJ databases">
        <title>Complete genome sequences of two strains of the flax pathogen Septoria linicola.</title>
        <authorList>
            <person name="Lapalu N."/>
            <person name="Simon A."/>
            <person name="Demenou B."/>
            <person name="Paumier D."/>
            <person name="Guillot M.-P."/>
            <person name="Gout L."/>
            <person name="Valade R."/>
        </authorList>
    </citation>
    <scope>NUCLEOTIDE SEQUENCE</scope>
    <source>
        <strain evidence="1">SE15195</strain>
    </source>
</reference>
<dbReference type="EMBL" id="CP099423">
    <property type="protein sequence ID" value="USW54230.1"/>
    <property type="molecule type" value="Genomic_DNA"/>
</dbReference>
<dbReference type="GO" id="GO:0016787">
    <property type="term" value="F:hydrolase activity"/>
    <property type="evidence" value="ECO:0007669"/>
    <property type="project" value="UniProtKB-KW"/>
</dbReference>
<gene>
    <name evidence="1" type="ORF">Slin15195_G075490</name>
</gene>
<dbReference type="AlphaFoldDB" id="A0A9Q9ASD2"/>
<dbReference type="InterPro" id="IPR001227">
    <property type="entry name" value="Ac_transferase_dom_sf"/>
</dbReference>
<dbReference type="InterPro" id="IPR016035">
    <property type="entry name" value="Acyl_Trfase/lysoPLipase"/>
</dbReference>
<keyword evidence="1" id="KW-0378">Hydrolase</keyword>
<dbReference type="SUPFAM" id="SSF52151">
    <property type="entry name" value="FabD/lysophospholipase-like"/>
    <property type="match status" value="1"/>
</dbReference>
<evidence type="ECO:0000313" key="2">
    <source>
        <dbReference type="Proteomes" id="UP001056384"/>
    </source>
</evidence>
<accession>A0A9Q9ASD2</accession>
<organism evidence="1 2">
    <name type="scientific">Septoria linicola</name>
    <dbReference type="NCBI Taxonomy" id="215465"/>
    <lineage>
        <taxon>Eukaryota</taxon>
        <taxon>Fungi</taxon>
        <taxon>Dikarya</taxon>
        <taxon>Ascomycota</taxon>
        <taxon>Pezizomycotina</taxon>
        <taxon>Dothideomycetes</taxon>
        <taxon>Dothideomycetidae</taxon>
        <taxon>Mycosphaerellales</taxon>
        <taxon>Mycosphaerellaceae</taxon>
        <taxon>Septoria</taxon>
    </lineage>
</organism>
<dbReference type="Gene3D" id="3.40.366.10">
    <property type="entry name" value="Malonyl-Coenzyme A Acyl Carrier Protein, domain 2"/>
    <property type="match status" value="1"/>
</dbReference>